<evidence type="ECO:0000256" key="8">
    <source>
        <dbReference type="SAM" id="MobiDB-lite"/>
    </source>
</evidence>
<feature type="region of interest" description="Disordered" evidence="8">
    <location>
        <begin position="424"/>
        <end position="443"/>
    </location>
</feature>
<dbReference type="PANTHER" id="PTHR15414:SF0">
    <property type="entry name" value="ENDOPLASMIC RETICULUM LECTIN 1"/>
    <property type="match status" value="1"/>
</dbReference>
<dbReference type="InterPro" id="IPR009011">
    <property type="entry name" value="Man6P_isomerase_rcpt-bd_dom_sf"/>
</dbReference>
<gene>
    <name evidence="10" type="ORF">MAR_001226</name>
</gene>
<dbReference type="InterPro" id="IPR045149">
    <property type="entry name" value="OS-9-like"/>
</dbReference>
<organism evidence="10 11">
    <name type="scientific">Mya arenaria</name>
    <name type="common">Soft-shell clam</name>
    <dbReference type="NCBI Taxonomy" id="6604"/>
    <lineage>
        <taxon>Eukaryota</taxon>
        <taxon>Metazoa</taxon>
        <taxon>Spiralia</taxon>
        <taxon>Lophotrochozoa</taxon>
        <taxon>Mollusca</taxon>
        <taxon>Bivalvia</taxon>
        <taxon>Autobranchia</taxon>
        <taxon>Heteroconchia</taxon>
        <taxon>Euheterodonta</taxon>
        <taxon>Imparidentia</taxon>
        <taxon>Neoheterodontei</taxon>
        <taxon>Myida</taxon>
        <taxon>Myoidea</taxon>
        <taxon>Myidae</taxon>
        <taxon>Mya</taxon>
    </lineage>
</organism>
<evidence type="ECO:0000256" key="6">
    <source>
        <dbReference type="ARBA" id="ARBA00041108"/>
    </source>
</evidence>
<evidence type="ECO:0000256" key="7">
    <source>
        <dbReference type="ARBA" id="ARBA00041661"/>
    </source>
</evidence>
<dbReference type="Gene3D" id="2.70.130.10">
    <property type="entry name" value="Mannose-6-phosphate receptor binding domain"/>
    <property type="match status" value="2"/>
</dbReference>
<evidence type="ECO:0000313" key="11">
    <source>
        <dbReference type="Proteomes" id="UP001164746"/>
    </source>
</evidence>
<comment type="subcellular location">
    <subcellularLocation>
        <location evidence="1">Endoplasmic reticulum</location>
    </subcellularLocation>
</comment>
<dbReference type="PANTHER" id="PTHR15414">
    <property type="entry name" value="OS-9-RELATED"/>
    <property type="match status" value="1"/>
</dbReference>
<dbReference type="PROSITE" id="PS51914">
    <property type="entry name" value="MRH"/>
    <property type="match status" value="1"/>
</dbReference>
<accession>A0ABY7FF85</accession>
<proteinExistence type="predicted"/>
<feature type="region of interest" description="Disordered" evidence="8">
    <location>
        <begin position="454"/>
        <end position="500"/>
    </location>
</feature>
<protein>
    <recommendedName>
        <fullName evidence="6">Endoplasmic reticulum lectin 1</fullName>
    </recommendedName>
    <alternativeName>
        <fullName evidence="7">ER lectin</fullName>
    </alternativeName>
</protein>
<sequence>MPSTLKKDFGFHVQFQARWTDCLHRNLSTPEDQDDLGRCLIGYNDPSSLRGDQFGDGIDVNVSYGRTNRVKEMGDAIGGVHGPDYPASNTEDHGQGHVNKGTADTLIGRRPVPRDVAALNVSDRPSGDDVAHSLFCLDQRQTCTVYIRASSMKSSQYNRINKEKDKCPHAAFDGAQNEVKAAHKQNLMEGCTQEDDSPNPVLQSHEVPPVTCQQDDPHQSIDDVNQSHHSENEDLDYVSVQTAAYEKYQCVIPESQASIDASRKATYNGATPDELIQGLFSMSSCSYRIESYWTYELCHGKHVKQYHENKELGLQKPKLQEYYLGRMDKEEDKKTTKSGLNMFVHIIKSIKLDGLDLPYYAVTMGGGSNCDVTGQPRKSHVMYICQPNGRGEIYQLKETSSCEYDIIVLTAVLCQHPAFKPKDPPVSQISCHSVEGSPTRPTRLTEIQVESEISLEQEENEFPSAPSHTHKGGTHPTSTQPQGTKPGGSTPQHVDPRPETKIGVQADKSLLRDFLAGDYCIHGDQNGDTIIYLGLWDSGKHLNWLQQNPGKRPKPIGQRKSVSMYYTNGDVCDLTGKPRFVEVESPLFCDILDKADDNGLLDHIEV</sequence>
<evidence type="ECO:0000259" key="9">
    <source>
        <dbReference type="PROSITE" id="PS51914"/>
    </source>
</evidence>
<dbReference type="Pfam" id="PF07915">
    <property type="entry name" value="PRKCSH"/>
    <property type="match status" value="1"/>
</dbReference>
<evidence type="ECO:0000256" key="5">
    <source>
        <dbReference type="ARBA" id="ARBA00037585"/>
    </source>
</evidence>
<feature type="domain" description="MRH" evidence="9">
    <location>
        <begin position="283"/>
        <end position="416"/>
    </location>
</feature>
<feature type="compositionally biased region" description="Polar residues" evidence="8">
    <location>
        <begin position="475"/>
        <end position="492"/>
    </location>
</feature>
<comment type="function">
    <text evidence="5">Probable lectin that binds selectively to improperly folded lumenal proteins. May function in endoplasmic reticulum quality control and endoplasmic reticulum-associated degradation (ERAD) of both non-glycosylated proteins and glycoproteins.</text>
</comment>
<evidence type="ECO:0000313" key="10">
    <source>
        <dbReference type="EMBL" id="WAR19388.1"/>
    </source>
</evidence>
<dbReference type="InterPro" id="IPR044865">
    <property type="entry name" value="MRH_dom"/>
</dbReference>
<evidence type="ECO:0000256" key="2">
    <source>
        <dbReference type="ARBA" id="ARBA00022729"/>
    </source>
</evidence>
<reference evidence="10" key="1">
    <citation type="submission" date="2022-11" db="EMBL/GenBank/DDBJ databases">
        <title>Centuries of genome instability and evolution in soft-shell clam transmissible cancer (bioRxiv).</title>
        <authorList>
            <person name="Hart S.F.M."/>
            <person name="Yonemitsu M.A."/>
            <person name="Giersch R.M."/>
            <person name="Beal B.F."/>
            <person name="Arriagada G."/>
            <person name="Davis B.W."/>
            <person name="Ostrander E.A."/>
            <person name="Goff S.P."/>
            <person name="Metzger M.J."/>
        </authorList>
    </citation>
    <scope>NUCLEOTIDE SEQUENCE</scope>
    <source>
        <strain evidence="10">MELC-2E11</strain>
        <tissue evidence="10">Siphon/mantle</tissue>
    </source>
</reference>
<keyword evidence="3" id="KW-0256">Endoplasmic reticulum</keyword>
<name>A0ABY7FF85_MYAAR</name>
<evidence type="ECO:0000256" key="3">
    <source>
        <dbReference type="ARBA" id="ARBA00022824"/>
    </source>
</evidence>
<evidence type="ECO:0000256" key="4">
    <source>
        <dbReference type="ARBA" id="ARBA00023157"/>
    </source>
</evidence>
<evidence type="ECO:0000256" key="1">
    <source>
        <dbReference type="ARBA" id="ARBA00004240"/>
    </source>
</evidence>
<keyword evidence="11" id="KW-1185">Reference proteome</keyword>
<dbReference type="Proteomes" id="UP001164746">
    <property type="component" value="Chromosome 11"/>
</dbReference>
<dbReference type="SUPFAM" id="SSF50911">
    <property type="entry name" value="Mannose 6-phosphate receptor domain"/>
    <property type="match status" value="1"/>
</dbReference>
<dbReference type="InterPro" id="IPR012913">
    <property type="entry name" value="OS9-like_dom"/>
</dbReference>
<keyword evidence="4" id="KW-1015">Disulfide bond</keyword>
<keyword evidence="2" id="KW-0732">Signal</keyword>
<dbReference type="EMBL" id="CP111022">
    <property type="protein sequence ID" value="WAR19388.1"/>
    <property type="molecule type" value="Genomic_DNA"/>
</dbReference>